<protein>
    <submittedName>
        <fullName evidence="1">Uncharacterized protein</fullName>
    </submittedName>
</protein>
<dbReference type="HOGENOM" id="CLU_734113_0_0_1"/>
<dbReference type="eggNOG" id="ENOG502TJQM">
    <property type="taxonomic scope" value="Eukaryota"/>
</dbReference>
<keyword evidence="2" id="KW-1185">Reference proteome</keyword>
<dbReference type="OrthoDB" id="5820523at2759"/>
<dbReference type="EMBL" id="DS268556">
    <property type="protein sequence ID" value="EFO89426.1"/>
    <property type="molecule type" value="Genomic_DNA"/>
</dbReference>
<dbReference type="OMA" id="CSIHETH"/>
<accession>E3N8F0</accession>
<evidence type="ECO:0000313" key="1">
    <source>
        <dbReference type="EMBL" id="EFO89426.1"/>
    </source>
</evidence>
<dbReference type="CTD" id="9807589"/>
<dbReference type="Proteomes" id="UP000008281">
    <property type="component" value="Unassembled WGS sequence"/>
</dbReference>
<dbReference type="KEGG" id="crq:GCK72_022965"/>
<sequence length="320" mass="37175">MGEPLFPYIRNYHTFERGNVRFAEYNDWKTGKKVERALYSDRYGTSYSARWEVNADGFYWVQNVRDEDSFPEEHAVACSYGEYERFEFYKEEQRIDIGEMKSFEDGKVRVKCGRFDGHVRKVSEAVTGCYFNGTVHKLGEEWTEPNSNGLEETSAVNKTMFCSKSAEGYFQSKLIGCSRTHIRNYTYGPIVRLFETTDRIQLNSTNEVSPYLMCTEDTPGRVQLVNVNEKKEAGCLIDNVWHKGSEPWIDEQRGAVFECHSYSQYRKRECLIKNRRISIDKEVKLSNGCTLLCHPQANIYKCDTSLINFEVAGKVRKSNH</sequence>
<gene>
    <name evidence="1" type="ORF">CRE_19945</name>
</gene>
<dbReference type="RefSeq" id="XP_003095296.2">
    <property type="nucleotide sequence ID" value="XM_003095248.2"/>
</dbReference>
<evidence type="ECO:0000313" key="2">
    <source>
        <dbReference type="Proteomes" id="UP000008281"/>
    </source>
</evidence>
<dbReference type="GeneID" id="9807589"/>
<proteinExistence type="predicted"/>
<reference evidence="1" key="1">
    <citation type="submission" date="2007-07" db="EMBL/GenBank/DDBJ databases">
        <title>PCAP assembly of the Caenorhabditis remanei genome.</title>
        <authorList>
            <consortium name="The Caenorhabditis remanei Sequencing Consortium"/>
            <person name="Wilson R.K."/>
        </authorList>
    </citation>
    <scope>NUCLEOTIDE SEQUENCE [LARGE SCALE GENOMIC DNA]</scope>
    <source>
        <strain evidence="1">PB4641</strain>
    </source>
</reference>
<name>E3N8F0_CAERE</name>
<dbReference type="AlphaFoldDB" id="E3N8F0"/>
<dbReference type="InParanoid" id="E3N8F0"/>
<organism evidence="2">
    <name type="scientific">Caenorhabditis remanei</name>
    <name type="common">Caenorhabditis vulgaris</name>
    <dbReference type="NCBI Taxonomy" id="31234"/>
    <lineage>
        <taxon>Eukaryota</taxon>
        <taxon>Metazoa</taxon>
        <taxon>Ecdysozoa</taxon>
        <taxon>Nematoda</taxon>
        <taxon>Chromadorea</taxon>
        <taxon>Rhabditida</taxon>
        <taxon>Rhabditina</taxon>
        <taxon>Rhabditomorpha</taxon>
        <taxon>Rhabditoidea</taxon>
        <taxon>Rhabditidae</taxon>
        <taxon>Peloderinae</taxon>
        <taxon>Caenorhabditis</taxon>
    </lineage>
</organism>